<organism evidence="2 3">
    <name type="scientific">Pandoraea communis</name>
    <dbReference type="NCBI Taxonomy" id="2508297"/>
    <lineage>
        <taxon>Bacteria</taxon>
        <taxon>Pseudomonadati</taxon>
        <taxon>Pseudomonadota</taxon>
        <taxon>Betaproteobacteria</taxon>
        <taxon>Burkholderiales</taxon>
        <taxon>Burkholderiaceae</taxon>
        <taxon>Pandoraea</taxon>
    </lineage>
</organism>
<gene>
    <name evidence="2" type="ORF">PCO31110_00625</name>
</gene>
<evidence type="ECO:0000256" key="1">
    <source>
        <dbReference type="SAM" id="MobiDB-lite"/>
    </source>
</evidence>
<evidence type="ECO:0000313" key="3">
    <source>
        <dbReference type="Proteomes" id="UP000337189"/>
    </source>
</evidence>
<feature type="region of interest" description="Disordered" evidence="1">
    <location>
        <begin position="663"/>
        <end position="705"/>
    </location>
</feature>
<feature type="compositionally biased region" description="Basic residues" evidence="1">
    <location>
        <begin position="1"/>
        <end position="11"/>
    </location>
</feature>
<evidence type="ECO:0000313" key="2">
    <source>
        <dbReference type="EMBL" id="VVD71299.1"/>
    </source>
</evidence>
<feature type="region of interest" description="Disordered" evidence="1">
    <location>
        <begin position="1"/>
        <end position="22"/>
    </location>
</feature>
<dbReference type="AlphaFoldDB" id="A0A5E4SB89"/>
<proteinExistence type="predicted"/>
<name>A0A5E4SB89_9BURK</name>
<feature type="region of interest" description="Disordered" evidence="1">
    <location>
        <begin position="245"/>
        <end position="320"/>
    </location>
</feature>
<protein>
    <submittedName>
        <fullName evidence="2">Uncharacterized protein</fullName>
    </submittedName>
</protein>
<dbReference type="EMBL" id="CABPSJ010000001">
    <property type="protein sequence ID" value="VVD71299.1"/>
    <property type="molecule type" value="Genomic_DNA"/>
</dbReference>
<accession>A0A5E4SB89</accession>
<sequence length="705" mass="76233">MPIASHHHVTRHSPCYGLPHPLRHQESATNATAGFPRTFRNARCVPSEIGSRTLLHPRHMDTGRAPRNTIWPAALAIMLVSNLAASASSDVSRSAFHGDDNNEATGPHSRAFNPGPQLAVEVPLSSMPDDVIVRPVQRASPIKSEYTFQEFLKAVSKTSAPFQHLGEAMGDAYEILSGQTVGPDVRDGVQNGADALDVATGLLPQVRLARLPGDLAGIVSDELEGKGFDSEKLVGILQFADPRTLGSDPLHPAGSRVPIHSPPVPLPEESTQTAHHSDPLRPEPSRVRSGAHESIDAANAQDVPPPASGRVGGPAWASPPRIVGEQEHLQGYAQILSADRLPAAEPSRVVLVDGHHYLRGEAGYYQAQPGLSADHWLVEAPKGSDRRAQVPVTYDESTGEWHAHAPLRLCGGGCASSKVDHPYDSVVDSVEDVASTIQHIPDQTTRQAIPEALFALGELSLRRSNRADLRALRDNSIINHRAALRASMRENIDPNLPLIKQQCIASEITAMYYSWNPAAEAFCQENSEILFFNLRRNGLSRSQLRMITIKPKNRPPHVMVIYSDSKQFIELMDRSTPQPPNVRHPDGLSHELFREAVYLTRQSTVLLDPWSTTKAISFASATSPIDAGRLINQALIDIGHTPGHPYTVSVTRPLGIHRVTVRDRGNSLNSDSASSQSAASTTSQGGSPTPGDALPSLLEDAESSD</sequence>
<reference evidence="2 3" key="1">
    <citation type="submission" date="2019-08" db="EMBL/GenBank/DDBJ databases">
        <authorList>
            <person name="Peeters C."/>
        </authorList>
    </citation>
    <scope>NUCLEOTIDE SEQUENCE [LARGE SCALE GENOMIC DNA]</scope>
    <source>
        <strain evidence="2 3">LMG 31110</strain>
    </source>
</reference>
<feature type="region of interest" description="Disordered" evidence="1">
    <location>
        <begin position="92"/>
        <end position="114"/>
    </location>
</feature>
<feature type="compositionally biased region" description="Basic and acidic residues" evidence="1">
    <location>
        <begin position="275"/>
        <end position="295"/>
    </location>
</feature>
<dbReference type="Proteomes" id="UP000337189">
    <property type="component" value="Unassembled WGS sequence"/>
</dbReference>
<feature type="compositionally biased region" description="Low complexity" evidence="1">
    <location>
        <begin position="670"/>
        <end position="692"/>
    </location>
</feature>